<evidence type="ECO:0000313" key="3">
    <source>
        <dbReference type="EMBL" id="SDW28478.1"/>
    </source>
</evidence>
<gene>
    <name evidence="3" type="ORF">SAMN05444336_101597</name>
</gene>
<name>A0A1H2SAH1_9RHOB</name>
<sequence length="94" mass="10413">MTLFHPDAKRTDAGAARIWATYELIYTGVDFGAAICFVIGSIMFFSEAWMVPGTWLFLIGSVLFAAKPSLRLAREIQLLRRGGAEALAQGFKRE</sequence>
<dbReference type="InterPro" id="IPR025424">
    <property type="entry name" value="YrhK_domain"/>
</dbReference>
<dbReference type="Proteomes" id="UP000199118">
    <property type="component" value="Unassembled WGS sequence"/>
</dbReference>
<evidence type="ECO:0000259" key="2">
    <source>
        <dbReference type="Pfam" id="PF14145"/>
    </source>
</evidence>
<keyword evidence="1" id="KW-1133">Transmembrane helix</keyword>
<evidence type="ECO:0000256" key="1">
    <source>
        <dbReference type="SAM" id="Phobius"/>
    </source>
</evidence>
<keyword evidence="1" id="KW-0812">Transmembrane</keyword>
<dbReference type="EMBL" id="FNMZ01000001">
    <property type="protein sequence ID" value="SDW28478.1"/>
    <property type="molecule type" value="Genomic_DNA"/>
</dbReference>
<dbReference type="Pfam" id="PF14145">
    <property type="entry name" value="YrhK"/>
    <property type="match status" value="1"/>
</dbReference>
<feature type="transmembrane region" description="Helical" evidence="1">
    <location>
        <begin position="24"/>
        <end position="43"/>
    </location>
</feature>
<reference evidence="3 4" key="1">
    <citation type="submission" date="2016-10" db="EMBL/GenBank/DDBJ databases">
        <authorList>
            <person name="de Groot N.N."/>
        </authorList>
    </citation>
    <scope>NUCLEOTIDE SEQUENCE [LARGE SCALE GENOMIC DNA]</scope>
    <source>
        <strain evidence="3 4">DSM 17890</strain>
    </source>
</reference>
<organism evidence="3 4">
    <name type="scientific">Albimonas donghaensis</name>
    <dbReference type="NCBI Taxonomy" id="356660"/>
    <lineage>
        <taxon>Bacteria</taxon>
        <taxon>Pseudomonadati</taxon>
        <taxon>Pseudomonadota</taxon>
        <taxon>Alphaproteobacteria</taxon>
        <taxon>Rhodobacterales</taxon>
        <taxon>Paracoccaceae</taxon>
        <taxon>Albimonas</taxon>
    </lineage>
</organism>
<keyword evidence="4" id="KW-1185">Reference proteome</keyword>
<dbReference type="AlphaFoldDB" id="A0A1H2SAH1"/>
<accession>A0A1H2SAH1</accession>
<feature type="transmembrane region" description="Helical" evidence="1">
    <location>
        <begin position="49"/>
        <end position="66"/>
    </location>
</feature>
<evidence type="ECO:0000313" key="4">
    <source>
        <dbReference type="Proteomes" id="UP000199118"/>
    </source>
</evidence>
<proteinExistence type="predicted"/>
<dbReference type="RefSeq" id="WP_092679626.1">
    <property type="nucleotide sequence ID" value="NZ_FNMZ01000001.1"/>
</dbReference>
<keyword evidence="1" id="KW-0472">Membrane</keyword>
<protein>
    <submittedName>
        <fullName evidence="3">YrhK-like protein</fullName>
    </submittedName>
</protein>
<feature type="domain" description="YrhK" evidence="2">
    <location>
        <begin position="21"/>
        <end position="76"/>
    </location>
</feature>
<dbReference type="STRING" id="356660.SAMN05444336_101597"/>
<dbReference type="OrthoDB" id="5862062at2"/>